<reference evidence="3 4" key="1">
    <citation type="submission" date="2019-07" db="EMBL/GenBank/DDBJ databases">
        <title>Paenibacillus thiaminolyticus NRRL B-4156.</title>
        <authorList>
            <person name="Hehnly C."/>
            <person name="Zhang L."/>
        </authorList>
    </citation>
    <scope>NUCLEOTIDE SEQUENCE [LARGE SCALE GENOMIC DNA]</scope>
    <source>
        <strain evidence="3 4">NRRL B-4156</strain>
    </source>
</reference>
<dbReference type="GO" id="GO:0005525">
    <property type="term" value="F:GTP binding"/>
    <property type="evidence" value="ECO:0007669"/>
    <property type="project" value="InterPro"/>
</dbReference>
<dbReference type="GO" id="GO:0006777">
    <property type="term" value="P:Mo-molybdopterin cofactor biosynthetic process"/>
    <property type="evidence" value="ECO:0007669"/>
    <property type="project" value="InterPro"/>
</dbReference>
<organism evidence="3 4">
    <name type="scientific">Paenibacillus thiaminolyticus</name>
    <name type="common">Bacillus thiaminolyticus</name>
    <dbReference type="NCBI Taxonomy" id="49283"/>
    <lineage>
        <taxon>Bacteria</taxon>
        <taxon>Bacillati</taxon>
        <taxon>Bacillota</taxon>
        <taxon>Bacilli</taxon>
        <taxon>Bacillales</taxon>
        <taxon>Paenibacillaceae</taxon>
        <taxon>Paenibacillus</taxon>
    </lineage>
</organism>
<evidence type="ECO:0000256" key="1">
    <source>
        <dbReference type="SAM" id="MobiDB-lite"/>
    </source>
</evidence>
<dbReference type="InterPro" id="IPR027417">
    <property type="entry name" value="P-loop_NTPase"/>
</dbReference>
<sequence length="231" mass="24987">MSSYCRGAGFMEGGRRDGMGTPDVTSADGGTAAERHWLQRESMQQSAPQAAVVQIVGYKNSGKTTLACKLIAALTEEGYRVGTAKRDAHQFTLDDAGTDSARHLEHGAVETVLTSGKATRWMRQAPTSLSDIAVCMCGRVDIVIAEGFKREPFPKIALVRDPAQLSDLIQETTNVRLWISWFSPEAAMNGESDGSLPPLLSICDEEAVLDRALSVCRSLCSRTMSASRTMK</sequence>
<evidence type="ECO:0000313" key="4">
    <source>
        <dbReference type="Proteomes" id="UP000315377"/>
    </source>
</evidence>
<dbReference type="Proteomes" id="UP000315377">
    <property type="component" value="Chromosome"/>
</dbReference>
<dbReference type="EMBL" id="CP041405">
    <property type="protein sequence ID" value="QDM42803.1"/>
    <property type="molecule type" value="Genomic_DNA"/>
</dbReference>
<dbReference type="CDD" id="cd03116">
    <property type="entry name" value="MobB"/>
    <property type="match status" value="1"/>
</dbReference>
<dbReference type="NCBIfam" id="TIGR00176">
    <property type="entry name" value="mobB"/>
    <property type="match status" value="1"/>
</dbReference>
<accession>A0AAP9J148</accession>
<gene>
    <name evidence="3" type="primary">mobB</name>
    <name evidence="3" type="ORF">FLT43_04310</name>
</gene>
<name>A0AAP9J148_PANTH</name>
<dbReference type="SUPFAM" id="SSF52540">
    <property type="entry name" value="P-loop containing nucleoside triphosphate hydrolases"/>
    <property type="match status" value="1"/>
</dbReference>
<dbReference type="AlphaFoldDB" id="A0AAP9J148"/>
<dbReference type="Gene3D" id="3.40.50.300">
    <property type="entry name" value="P-loop containing nucleotide triphosphate hydrolases"/>
    <property type="match status" value="1"/>
</dbReference>
<protein>
    <submittedName>
        <fullName evidence="3">Molybdopterin-guanine dinucleotide biosynthesis protein B</fullName>
    </submittedName>
</protein>
<evidence type="ECO:0000313" key="3">
    <source>
        <dbReference type="EMBL" id="QDM42803.1"/>
    </source>
</evidence>
<evidence type="ECO:0000259" key="2">
    <source>
        <dbReference type="Pfam" id="PF03205"/>
    </source>
</evidence>
<dbReference type="InterPro" id="IPR052539">
    <property type="entry name" value="MGD_biosynthesis_adapter"/>
</dbReference>
<feature type="domain" description="Molybdopterin-guanine dinucleotide biosynthesis protein B (MobB)" evidence="2">
    <location>
        <begin position="52"/>
        <end position="174"/>
    </location>
</feature>
<feature type="region of interest" description="Disordered" evidence="1">
    <location>
        <begin position="1"/>
        <end position="30"/>
    </location>
</feature>
<dbReference type="PANTHER" id="PTHR40072">
    <property type="entry name" value="MOLYBDOPTERIN-GUANINE DINUCLEOTIDE BIOSYNTHESIS ADAPTER PROTEIN-RELATED"/>
    <property type="match status" value="1"/>
</dbReference>
<dbReference type="PANTHER" id="PTHR40072:SF1">
    <property type="entry name" value="MOLYBDOPTERIN-GUANINE DINUCLEOTIDE BIOSYNTHESIS ADAPTER PROTEIN"/>
    <property type="match status" value="1"/>
</dbReference>
<proteinExistence type="predicted"/>
<dbReference type="Pfam" id="PF03205">
    <property type="entry name" value="MobB"/>
    <property type="match status" value="1"/>
</dbReference>
<dbReference type="InterPro" id="IPR004435">
    <property type="entry name" value="MobB_dom"/>
</dbReference>